<reference evidence="2 3" key="1">
    <citation type="submission" date="2022-12" db="EMBL/GenBank/DDBJ databases">
        <title>Two new species, Stenotrophomonas aracearum and Stenotrophomonas oahuensis, isolated from Anthurium (Araceae family) in Hawaii.</title>
        <authorList>
            <person name="Chunag S.C."/>
            <person name="Dobhal S."/>
            <person name="Alvarez A."/>
            <person name="Arif M."/>
        </authorList>
    </citation>
    <scope>NUCLEOTIDE SEQUENCE [LARGE SCALE GENOMIC DNA]</scope>
    <source>
        <strain evidence="2 3">A5588</strain>
    </source>
</reference>
<feature type="domain" description="DUF4189" evidence="1">
    <location>
        <begin position="55"/>
        <end position="150"/>
    </location>
</feature>
<dbReference type="Proteomes" id="UP001305421">
    <property type="component" value="Chromosome"/>
</dbReference>
<sequence>MFGLCALPFTSLAEGRCPPGQYPIGGQGAGGCAPVPASGGDSQSPVPTGRWIKTWGAIATSAGGDAGVSKGKLSKNEAARESLERCSKWGATDCKVGLTYKNQCVAAVAADKGLGTKLNTGATIEAATERATEDCRRAGSGTCKLEYSGCSEPYFEKF</sequence>
<accession>A0ABY9YJN2</accession>
<protein>
    <submittedName>
        <fullName evidence="2">DUF4189 domain-containing protein</fullName>
    </submittedName>
</protein>
<organism evidence="2 3">
    <name type="scientific">Stenotrophomonas aracearum</name>
    <dbReference type="NCBI Taxonomy" id="3003272"/>
    <lineage>
        <taxon>Bacteria</taxon>
        <taxon>Pseudomonadati</taxon>
        <taxon>Pseudomonadota</taxon>
        <taxon>Gammaproteobacteria</taxon>
        <taxon>Lysobacterales</taxon>
        <taxon>Lysobacteraceae</taxon>
        <taxon>Stenotrophomonas</taxon>
    </lineage>
</organism>
<evidence type="ECO:0000313" key="2">
    <source>
        <dbReference type="EMBL" id="WNH50675.1"/>
    </source>
</evidence>
<proteinExistence type="predicted"/>
<dbReference type="InterPro" id="IPR025240">
    <property type="entry name" value="DUF4189"/>
</dbReference>
<gene>
    <name evidence="2" type="ORF">PDM28_11215</name>
</gene>
<evidence type="ECO:0000313" key="3">
    <source>
        <dbReference type="Proteomes" id="UP001305421"/>
    </source>
</evidence>
<keyword evidence="3" id="KW-1185">Reference proteome</keyword>
<dbReference type="EMBL" id="CP115543">
    <property type="protein sequence ID" value="WNH50675.1"/>
    <property type="molecule type" value="Genomic_DNA"/>
</dbReference>
<evidence type="ECO:0000259" key="1">
    <source>
        <dbReference type="Pfam" id="PF13827"/>
    </source>
</evidence>
<name>A0ABY9YJN2_9GAMM</name>
<dbReference type="Pfam" id="PF13827">
    <property type="entry name" value="DUF4189"/>
    <property type="match status" value="1"/>
</dbReference>